<dbReference type="OrthoDB" id="2214899at2"/>
<evidence type="ECO:0000313" key="2">
    <source>
        <dbReference type="Proteomes" id="UP000198833"/>
    </source>
</evidence>
<evidence type="ECO:0000313" key="1">
    <source>
        <dbReference type="EMBL" id="SEQ33485.1"/>
    </source>
</evidence>
<dbReference type="AlphaFoldDB" id="A0A1H9F6I2"/>
<organism evidence="1 2">
    <name type="scientific">Ignavigranum ruoffiae</name>
    <dbReference type="NCBI Taxonomy" id="89093"/>
    <lineage>
        <taxon>Bacteria</taxon>
        <taxon>Bacillati</taxon>
        <taxon>Bacillota</taxon>
        <taxon>Bacilli</taxon>
        <taxon>Lactobacillales</taxon>
        <taxon>Aerococcaceae</taxon>
        <taxon>Ignavigranum</taxon>
    </lineage>
</organism>
<name>A0A1H9F6I2_9LACT</name>
<keyword evidence="2" id="KW-1185">Reference proteome</keyword>
<reference evidence="1 2" key="1">
    <citation type="submission" date="2016-10" db="EMBL/GenBank/DDBJ databases">
        <authorList>
            <person name="de Groot N.N."/>
        </authorList>
    </citation>
    <scope>NUCLEOTIDE SEQUENCE [LARGE SCALE GENOMIC DNA]</scope>
    <source>
        <strain evidence="1 2">DSM 15695</strain>
    </source>
</reference>
<gene>
    <name evidence="1" type="ORF">SAMN04488558_10885</name>
</gene>
<protein>
    <recommendedName>
        <fullName evidence="3">Helix-hairpin-helix domain-containing protein</fullName>
    </recommendedName>
</protein>
<proteinExistence type="predicted"/>
<accession>A0A1H9F6I2</accession>
<evidence type="ECO:0008006" key="3">
    <source>
        <dbReference type="Google" id="ProtNLM"/>
    </source>
</evidence>
<dbReference type="STRING" id="89093.SAMN04488558_10885"/>
<sequence>MDSGNFFIKFQEFLKENGKDFEDIDEALNAFVSQLEDFGEISEEQKRQIDSLELLEKAILENNRKKRGKYFKQALELWPDNIDAKVHLLEFANPFEYVKGLEEIWQIETAKELYLRPDPEYDLYRGVFWSFARHYGFTLFTYGMLAEAQEIYEYIYQIMGINIPDAVYELLTIYSLRQLWGPAMELYSNIGPLQEIDLAIVPLLILAILSRKHGEAQILNSRLEKVSTNLDNFIEAETGLFDEDLVLMMVNEYENSGQPNSMHSVGFALFPFMNYLNSMEYVSDWLANDRINKFFNPDAKVIPVTFNREPKIKKKPQSKSQHDNALYSPIFEGLQVRQVNILMDHGFKEAADFAKVPADDIATIPNIGPKTMWTLRQNGVKFLDD</sequence>
<dbReference type="Proteomes" id="UP000198833">
    <property type="component" value="Unassembled WGS sequence"/>
</dbReference>
<dbReference type="EMBL" id="FOEN01000008">
    <property type="protein sequence ID" value="SEQ33485.1"/>
    <property type="molecule type" value="Genomic_DNA"/>
</dbReference>
<dbReference type="RefSeq" id="WP_092572276.1">
    <property type="nucleotide sequence ID" value="NZ_CALUDV010000005.1"/>
</dbReference>